<dbReference type="Proteomes" id="UP000221165">
    <property type="component" value="Unassembled WGS sequence"/>
</dbReference>
<reference evidence="2 3" key="1">
    <citation type="journal article" date="2017" name="Int. J. Parasitol.">
        <title>The genome of the protozoan parasite Cystoisospora suis and a reverse vaccinology approach to identify vaccine candidates.</title>
        <authorList>
            <person name="Palmieri N."/>
            <person name="Shrestha A."/>
            <person name="Ruttkowski B."/>
            <person name="Beck T."/>
            <person name="Vogl C."/>
            <person name="Tomley F."/>
            <person name="Blake D.P."/>
            <person name="Joachim A."/>
        </authorList>
    </citation>
    <scope>NUCLEOTIDE SEQUENCE [LARGE SCALE GENOMIC DNA]</scope>
    <source>
        <strain evidence="2 3">Wien I</strain>
    </source>
</reference>
<dbReference type="VEuPathDB" id="ToxoDB:CSUI_006990"/>
<sequence length="67" mass="7264">MRAFFFAVLVAPGTCSGLPSQLEQLGLAVHCTWASDKCSSLHGLARFKRETLFCLYARAAVQSASRS</sequence>
<keyword evidence="1" id="KW-0732">Signal</keyword>
<evidence type="ECO:0000313" key="2">
    <source>
        <dbReference type="EMBL" id="PHJ19182.1"/>
    </source>
</evidence>
<dbReference type="RefSeq" id="XP_067920884.1">
    <property type="nucleotide sequence ID" value="XM_068067140.1"/>
</dbReference>
<proteinExistence type="predicted"/>
<accession>A0A2C6KS53</accession>
<feature type="signal peptide" evidence="1">
    <location>
        <begin position="1"/>
        <end position="17"/>
    </location>
</feature>
<comment type="caution">
    <text evidence="2">The sequence shown here is derived from an EMBL/GenBank/DDBJ whole genome shotgun (WGS) entry which is preliminary data.</text>
</comment>
<name>A0A2C6KS53_9APIC</name>
<evidence type="ECO:0000256" key="1">
    <source>
        <dbReference type="SAM" id="SignalP"/>
    </source>
</evidence>
<feature type="chain" id="PRO_5012744989" description="Secreted protein" evidence="1">
    <location>
        <begin position="18"/>
        <end position="67"/>
    </location>
</feature>
<dbReference type="EMBL" id="MIGC01003600">
    <property type="protein sequence ID" value="PHJ19182.1"/>
    <property type="molecule type" value="Genomic_DNA"/>
</dbReference>
<keyword evidence="3" id="KW-1185">Reference proteome</keyword>
<dbReference type="AlphaFoldDB" id="A0A2C6KS53"/>
<protein>
    <recommendedName>
        <fullName evidence="4">Secreted protein</fullName>
    </recommendedName>
</protein>
<dbReference type="GeneID" id="94430351"/>
<evidence type="ECO:0000313" key="3">
    <source>
        <dbReference type="Proteomes" id="UP000221165"/>
    </source>
</evidence>
<organism evidence="2 3">
    <name type="scientific">Cystoisospora suis</name>
    <dbReference type="NCBI Taxonomy" id="483139"/>
    <lineage>
        <taxon>Eukaryota</taxon>
        <taxon>Sar</taxon>
        <taxon>Alveolata</taxon>
        <taxon>Apicomplexa</taxon>
        <taxon>Conoidasida</taxon>
        <taxon>Coccidia</taxon>
        <taxon>Eucoccidiorida</taxon>
        <taxon>Eimeriorina</taxon>
        <taxon>Sarcocystidae</taxon>
        <taxon>Cystoisospora</taxon>
    </lineage>
</organism>
<gene>
    <name evidence="2" type="ORF">CSUI_006990</name>
</gene>
<evidence type="ECO:0008006" key="4">
    <source>
        <dbReference type="Google" id="ProtNLM"/>
    </source>
</evidence>